<name>A0A1D1ZWG1_AUXPR</name>
<keyword evidence="1" id="KW-1133">Transmembrane helix</keyword>
<feature type="non-terminal residue" evidence="2">
    <location>
        <position position="1"/>
    </location>
</feature>
<dbReference type="AlphaFoldDB" id="A0A1D1ZWG1"/>
<reference evidence="2" key="1">
    <citation type="submission" date="2015-08" db="EMBL/GenBank/DDBJ databases">
        <authorList>
            <person name="Babu N.S."/>
            <person name="Beckwith C.J."/>
            <person name="Beseler K.G."/>
            <person name="Brison A."/>
            <person name="Carone J.V."/>
            <person name="Caskin T.P."/>
            <person name="Diamond M."/>
            <person name="Durham M.E."/>
            <person name="Foxe J.M."/>
            <person name="Go M."/>
            <person name="Henderson B.A."/>
            <person name="Jones I.B."/>
            <person name="McGettigan J.A."/>
            <person name="Micheletti S.J."/>
            <person name="Nasrallah M.E."/>
            <person name="Ortiz D."/>
            <person name="Piller C.R."/>
            <person name="Privatt S.R."/>
            <person name="Schneider S.L."/>
            <person name="Sharp S."/>
            <person name="Smith T.C."/>
            <person name="Stanton J.D."/>
            <person name="Ullery H.E."/>
            <person name="Wilson R.J."/>
            <person name="Serrano M.G."/>
            <person name="Buck G."/>
            <person name="Lee V."/>
            <person name="Wang Y."/>
            <person name="Carvalho R."/>
            <person name="Voegtly L."/>
            <person name="Shi R."/>
            <person name="Duckworth R."/>
            <person name="Johnson A."/>
            <person name="Loviza R."/>
            <person name="Walstead R."/>
            <person name="Shah Z."/>
            <person name="Kiflezghi M."/>
            <person name="Wade K."/>
            <person name="Ball S.L."/>
            <person name="Bradley K.W."/>
            <person name="Asai D.J."/>
            <person name="Bowman C.A."/>
            <person name="Russell D.A."/>
            <person name="Pope W.H."/>
            <person name="Jacobs-Sera D."/>
            <person name="Hendrix R.W."/>
            <person name="Hatfull G.F."/>
        </authorList>
    </citation>
    <scope>NUCLEOTIDE SEQUENCE</scope>
</reference>
<gene>
    <name evidence="2" type="ORF">g.30515</name>
</gene>
<proteinExistence type="predicted"/>
<accession>A0A1D1ZWG1</accession>
<keyword evidence="1" id="KW-0472">Membrane</keyword>
<sequence length="422" mass="47310">KSYISPLHPSKSVEIRRLQPLATGVLGRPGGARILHREAGLMARLPRRSGLRGLNLRVIMAIIGVALLWWSLMSVSDGYTPIRGNKGKVLVSYSYFEKDDIQTRNFDFFITTAMGVDNVLDKPHNIDFVVVQSGDACEPCKRLLQSMKAADNALSEVRQVYESVSGPGRVTLLQRKENEGMDFAAHNITLEYLLAQGRLKQYKYVILLNSSVRGPFVPSYMPEGWQWPQAYTSRLVGDVHVVSSSLVCLPEVDLGGHGPKLESWAAAVDQEGLRVLMDEGVFAIRTCKLCKDGIVVKGEYGLSAAMTKHGYTFDTLMSKYRKVDWRDRANWNCNNNVHPSRHGTYDGLSMHPFETVFVKASWHVGGPFVDKYAEWMTAQALGNPTTRGAFDEPMYRYAVSMEAQKDPHVEQCYKVLDRDKGQ</sequence>
<keyword evidence="1" id="KW-0812">Transmembrane</keyword>
<evidence type="ECO:0000313" key="2">
    <source>
        <dbReference type="EMBL" id="JAT71181.1"/>
    </source>
</evidence>
<feature type="transmembrane region" description="Helical" evidence="1">
    <location>
        <begin position="54"/>
        <end position="72"/>
    </location>
</feature>
<evidence type="ECO:0000256" key="1">
    <source>
        <dbReference type="SAM" id="Phobius"/>
    </source>
</evidence>
<dbReference type="EMBL" id="GDKF01007441">
    <property type="protein sequence ID" value="JAT71181.1"/>
    <property type="molecule type" value="Transcribed_RNA"/>
</dbReference>
<protein>
    <submittedName>
        <fullName evidence="2">Uncharacterized protein</fullName>
    </submittedName>
</protein>
<organism evidence="2">
    <name type="scientific">Auxenochlorella protothecoides</name>
    <name type="common">Green microalga</name>
    <name type="synonym">Chlorella protothecoides</name>
    <dbReference type="NCBI Taxonomy" id="3075"/>
    <lineage>
        <taxon>Eukaryota</taxon>
        <taxon>Viridiplantae</taxon>
        <taxon>Chlorophyta</taxon>
        <taxon>core chlorophytes</taxon>
        <taxon>Trebouxiophyceae</taxon>
        <taxon>Chlorellales</taxon>
        <taxon>Chlorellaceae</taxon>
        <taxon>Auxenochlorella</taxon>
    </lineage>
</organism>